<keyword evidence="2" id="KW-1185">Reference proteome</keyword>
<name>A0AAV0BE60_PHAPC</name>
<evidence type="ECO:0000313" key="2">
    <source>
        <dbReference type="Proteomes" id="UP001153365"/>
    </source>
</evidence>
<reference evidence="1" key="1">
    <citation type="submission" date="2022-06" db="EMBL/GenBank/DDBJ databases">
        <authorList>
            <consortium name="SYNGENTA / RWTH Aachen University"/>
        </authorList>
    </citation>
    <scope>NUCLEOTIDE SEQUENCE</scope>
</reference>
<proteinExistence type="predicted"/>
<sequence length="73" mass="8331">MSQYGGYEHSYYGQKDISCNEVAERLAKLATFDTDNLQPLANSSLTPPLSLSALRMWCRVKFKFMADSLKYTK</sequence>
<accession>A0AAV0BE60</accession>
<dbReference type="EMBL" id="CALTRL010005689">
    <property type="protein sequence ID" value="CAH7684860.1"/>
    <property type="molecule type" value="Genomic_DNA"/>
</dbReference>
<gene>
    <name evidence="1" type="ORF">PPACK8108_LOCUS19295</name>
</gene>
<evidence type="ECO:0000313" key="1">
    <source>
        <dbReference type="EMBL" id="CAH7684860.1"/>
    </source>
</evidence>
<organism evidence="1 2">
    <name type="scientific">Phakopsora pachyrhizi</name>
    <name type="common">Asian soybean rust disease fungus</name>
    <dbReference type="NCBI Taxonomy" id="170000"/>
    <lineage>
        <taxon>Eukaryota</taxon>
        <taxon>Fungi</taxon>
        <taxon>Dikarya</taxon>
        <taxon>Basidiomycota</taxon>
        <taxon>Pucciniomycotina</taxon>
        <taxon>Pucciniomycetes</taxon>
        <taxon>Pucciniales</taxon>
        <taxon>Phakopsoraceae</taxon>
        <taxon>Phakopsora</taxon>
    </lineage>
</organism>
<comment type="caution">
    <text evidence="1">The sequence shown here is derived from an EMBL/GenBank/DDBJ whole genome shotgun (WGS) entry which is preliminary data.</text>
</comment>
<dbReference type="Proteomes" id="UP001153365">
    <property type="component" value="Unassembled WGS sequence"/>
</dbReference>
<protein>
    <submittedName>
        <fullName evidence="1">Uncharacterized protein</fullName>
    </submittedName>
</protein>
<dbReference type="AlphaFoldDB" id="A0AAV0BE60"/>